<keyword evidence="2" id="KW-1185">Reference proteome</keyword>
<dbReference type="PANTHER" id="PTHR14374">
    <property type="entry name" value="FOIE GRAS"/>
    <property type="match status" value="1"/>
</dbReference>
<comment type="caution">
    <text evidence="1">The sequence shown here is derived from an EMBL/GenBank/DDBJ whole genome shotgun (WGS) entry which is preliminary data.</text>
</comment>
<organism evidence="1 2">
    <name type="scientific">Rhamnusium bicolor</name>
    <dbReference type="NCBI Taxonomy" id="1586634"/>
    <lineage>
        <taxon>Eukaryota</taxon>
        <taxon>Metazoa</taxon>
        <taxon>Ecdysozoa</taxon>
        <taxon>Arthropoda</taxon>
        <taxon>Hexapoda</taxon>
        <taxon>Insecta</taxon>
        <taxon>Pterygota</taxon>
        <taxon>Neoptera</taxon>
        <taxon>Endopterygota</taxon>
        <taxon>Coleoptera</taxon>
        <taxon>Polyphaga</taxon>
        <taxon>Cucujiformia</taxon>
        <taxon>Chrysomeloidea</taxon>
        <taxon>Cerambycidae</taxon>
        <taxon>Lepturinae</taxon>
        <taxon>Rhagiini</taxon>
        <taxon>Rhamnusium</taxon>
    </lineage>
</organism>
<dbReference type="Proteomes" id="UP001162156">
    <property type="component" value="Unassembled WGS sequence"/>
</dbReference>
<dbReference type="GO" id="GO:0005737">
    <property type="term" value="C:cytoplasm"/>
    <property type="evidence" value="ECO:0007669"/>
    <property type="project" value="TreeGrafter"/>
</dbReference>
<gene>
    <name evidence="1" type="ORF">NQ314_017540</name>
</gene>
<sequence length="136" mass="15934">MVSSLSQKMYPNIQNSIDFPPELCVKPLALIGVSGLDILNNAIHKLIWETFSSNRRVERAPVLFKVISNSHEFPVCKPKRNSYDWYIPKGILKRNWMNKHLYEIPAVIVVFYDLDWNDPHWSEKMIECASRVQSMR</sequence>
<reference evidence="1" key="1">
    <citation type="journal article" date="2023" name="Insect Mol. Biol.">
        <title>Genome sequencing provides insights into the evolution of gene families encoding plant cell wall-degrading enzymes in longhorned beetles.</title>
        <authorList>
            <person name="Shin N.R."/>
            <person name="Okamura Y."/>
            <person name="Kirsch R."/>
            <person name="Pauchet Y."/>
        </authorList>
    </citation>
    <scope>NUCLEOTIDE SEQUENCE</scope>
    <source>
        <strain evidence="1">RBIC_L_NR</strain>
    </source>
</reference>
<dbReference type="AlphaFoldDB" id="A0AAV8WUK8"/>
<proteinExistence type="predicted"/>
<accession>A0AAV8WUK8</accession>
<dbReference type="EMBL" id="JANEYF010004898">
    <property type="protein sequence ID" value="KAJ8929750.1"/>
    <property type="molecule type" value="Genomic_DNA"/>
</dbReference>
<evidence type="ECO:0000313" key="1">
    <source>
        <dbReference type="EMBL" id="KAJ8929750.1"/>
    </source>
</evidence>
<protein>
    <submittedName>
        <fullName evidence="1">Uncharacterized protein</fullName>
    </submittedName>
</protein>
<evidence type="ECO:0000313" key="2">
    <source>
        <dbReference type="Proteomes" id="UP001162156"/>
    </source>
</evidence>
<dbReference type="PANTHER" id="PTHR14374:SF0">
    <property type="entry name" value="TRAFFICKING PROTEIN PARTICLE COMPLEX SUBUNIT 11"/>
    <property type="match status" value="1"/>
</dbReference>
<name>A0AAV8WUK8_9CUCU</name>